<dbReference type="Proteomes" id="UP000232638">
    <property type="component" value="Chromosome"/>
</dbReference>
<keyword evidence="7 8" id="KW-0472">Membrane</keyword>
<keyword evidence="6 9" id="KW-1133">Transmembrane helix</keyword>
<dbReference type="GO" id="GO:0008360">
    <property type="term" value="P:regulation of cell shape"/>
    <property type="evidence" value="ECO:0007669"/>
    <property type="project" value="UniProtKB-UniRule"/>
</dbReference>
<evidence type="ECO:0000256" key="5">
    <source>
        <dbReference type="ARBA" id="ARBA00022960"/>
    </source>
</evidence>
<dbReference type="KEGG" id="tsy:THSYN_23310"/>
<evidence type="ECO:0000256" key="3">
    <source>
        <dbReference type="ARBA" id="ARBA00022475"/>
    </source>
</evidence>
<evidence type="ECO:0000256" key="4">
    <source>
        <dbReference type="ARBA" id="ARBA00022692"/>
    </source>
</evidence>
<feature type="transmembrane region" description="Helical" evidence="9">
    <location>
        <begin position="72"/>
        <end position="89"/>
    </location>
</feature>
<dbReference type="AlphaFoldDB" id="A0A2K8UDI8"/>
<evidence type="ECO:0000256" key="1">
    <source>
        <dbReference type="ARBA" id="ARBA00004651"/>
    </source>
</evidence>
<feature type="transmembrane region" description="Helical" evidence="9">
    <location>
        <begin position="101"/>
        <end position="120"/>
    </location>
</feature>
<reference evidence="10 11" key="1">
    <citation type="submission" date="2017-03" db="EMBL/GenBank/DDBJ databases">
        <title>Complete genome sequence of Candidatus 'Thiodictyon syntrophicum' sp. nov. strain Cad16T, a photolithoautotroph purple sulfur bacterium isolated from an alpine meromictic lake.</title>
        <authorList>
            <person name="Luedin S.M."/>
            <person name="Pothier J.F."/>
            <person name="Danza F."/>
            <person name="Storelli N."/>
            <person name="Wittwer M."/>
            <person name="Tonolla M."/>
        </authorList>
    </citation>
    <scope>NUCLEOTIDE SEQUENCE [LARGE SCALE GENOMIC DNA]</scope>
    <source>
        <strain evidence="10 11">Cad16T</strain>
    </source>
</reference>
<proteinExistence type="inferred from homology"/>
<dbReference type="InterPro" id="IPR026034">
    <property type="entry name" value="MreD_proteobac"/>
</dbReference>
<organism evidence="10 11">
    <name type="scientific">Candidatus Thiodictyon syntrophicum</name>
    <dbReference type="NCBI Taxonomy" id="1166950"/>
    <lineage>
        <taxon>Bacteria</taxon>
        <taxon>Pseudomonadati</taxon>
        <taxon>Pseudomonadota</taxon>
        <taxon>Gammaproteobacteria</taxon>
        <taxon>Chromatiales</taxon>
        <taxon>Chromatiaceae</taxon>
        <taxon>Thiodictyon</taxon>
    </lineage>
</organism>
<evidence type="ECO:0000313" key="11">
    <source>
        <dbReference type="Proteomes" id="UP000232638"/>
    </source>
</evidence>
<dbReference type="EMBL" id="CP020370">
    <property type="protein sequence ID" value="AUB83585.1"/>
    <property type="molecule type" value="Genomic_DNA"/>
</dbReference>
<sequence>MSKPQRGGGGVVWGSLLVALFLSILPMPAWIDEFRPPWAALTLIFWCLTLPERVGVFSAFAAGLVLDVTTGALLGHHALGLAVIAYVVVELHQRVRTFPLWQQTLFVWLLLLVERLLYLWVLEATGQPMPTLIYWAPTFLGALLWPWVFVVLRDLGRRAGLF</sequence>
<dbReference type="Pfam" id="PF04093">
    <property type="entry name" value="MreD"/>
    <property type="match status" value="1"/>
</dbReference>
<evidence type="ECO:0000256" key="7">
    <source>
        <dbReference type="ARBA" id="ARBA00023136"/>
    </source>
</evidence>
<protein>
    <recommendedName>
        <fullName evidence="8">Rod shape-determining protein MreD</fullName>
    </recommendedName>
</protein>
<comment type="similarity">
    <text evidence="2 8">Belongs to the MreD family.</text>
</comment>
<evidence type="ECO:0000256" key="6">
    <source>
        <dbReference type="ARBA" id="ARBA00022989"/>
    </source>
</evidence>
<evidence type="ECO:0000256" key="9">
    <source>
        <dbReference type="SAM" id="Phobius"/>
    </source>
</evidence>
<dbReference type="GO" id="GO:0005886">
    <property type="term" value="C:plasma membrane"/>
    <property type="evidence" value="ECO:0007669"/>
    <property type="project" value="UniProtKB-SubCell"/>
</dbReference>
<dbReference type="PIRSF" id="PIRSF018472">
    <property type="entry name" value="MreD_proteobac"/>
    <property type="match status" value="1"/>
</dbReference>
<keyword evidence="5 8" id="KW-0133">Cell shape</keyword>
<comment type="function">
    <text evidence="8">Involved in formation of the rod shape of the cell. May also contribute to regulation of formation of penicillin-binding proteins.</text>
</comment>
<evidence type="ECO:0000313" key="10">
    <source>
        <dbReference type="EMBL" id="AUB83585.1"/>
    </source>
</evidence>
<evidence type="ECO:0000256" key="2">
    <source>
        <dbReference type="ARBA" id="ARBA00007776"/>
    </source>
</evidence>
<keyword evidence="3 8" id="KW-1003">Cell membrane</keyword>
<evidence type="ECO:0000256" key="8">
    <source>
        <dbReference type="PIRNR" id="PIRNR018472"/>
    </source>
</evidence>
<feature type="transmembrane region" description="Helical" evidence="9">
    <location>
        <begin position="12"/>
        <end position="31"/>
    </location>
</feature>
<keyword evidence="8" id="KW-0997">Cell inner membrane</keyword>
<name>A0A2K8UDI8_9GAMM</name>
<dbReference type="NCBIfam" id="TIGR03426">
    <property type="entry name" value="shape_MreD"/>
    <property type="match status" value="1"/>
</dbReference>
<keyword evidence="11" id="KW-1185">Reference proteome</keyword>
<dbReference type="RefSeq" id="WP_100921270.1">
    <property type="nucleotide sequence ID" value="NZ_CP020370.1"/>
</dbReference>
<keyword evidence="4 9" id="KW-0812">Transmembrane</keyword>
<dbReference type="InterPro" id="IPR007227">
    <property type="entry name" value="Cell_shape_determining_MreD"/>
</dbReference>
<accession>A0A2K8UDI8</accession>
<gene>
    <name evidence="10" type="ORF">THSYN_23310</name>
</gene>
<dbReference type="PANTHER" id="PTHR37484">
    <property type="entry name" value="ROD SHAPE-DETERMINING PROTEIN MRED"/>
    <property type="match status" value="1"/>
</dbReference>
<dbReference type="PANTHER" id="PTHR37484:SF1">
    <property type="entry name" value="ROD SHAPE-DETERMINING PROTEIN MRED"/>
    <property type="match status" value="1"/>
</dbReference>
<feature type="transmembrane region" description="Helical" evidence="9">
    <location>
        <begin position="132"/>
        <end position="152"/>
    </location>
</feature>
<comment type="subcellular location">
    <subcellularLocation>
        <location evidence="8">Cell inner membrane</location>
    </subcellularLocation>
    <subcellularLocation>
        <location evidence="1">Cell membrane</location>
        <topology evidence="1">Multi-pass membrane protein</topology>
    </subcellularLocation>
</comment>
<dbReference type="OrthoDB" id="6647425at2"/>